<dbReference type="Pfam" id="PF03106">
    <property type="entry name" value="WRKY"/>
    <property type="match status" value="2"/>
</dbReference>
<feature type="region of interest" description="Disordered" evidence="7">
    <location>
        <begin position="155"/>
        <end position="174"/>
    </location>
</feature>
<keyword evidence="3" id="KW-0805">Transcription regulation</keyword>
<feature type="region of interest" description="Disordered" evidence="7">
    <location>
        <begin position="444"/>
        <end position="475"/>
    </location>
</feature>
<proteinExistence type="predicted"/>
<evidence type="ECO:0000256" key="2">
    <source>
        <dbReference type="ARBA" id="ARBA00022737"/>
    </source>
</evidence>
<keyword evidence="10" id="KW-1185">Reference proteome</keyword>
<dbReference type="AlphaFoldDB" id="A0A9W7MMQ8"/>
<comment type="subcellular location">
    <subcellularLocation>
        <location evidence="1">Nucleus</location>
    </subcellularLocation>
</comment>
<dbReference type="InterPro" id="IPR036576">
    <property type="entry name" value="WRKY_dom_sf"/>
</dbReference>
<evidence type="ECO:0000256" key="5">
    <source>
        <dbReference type="ARBA" id="ARBA00023163"/>
    </source>
</evidence>
<feature type="region of interest" description="Disordered" evidence="7">
    <location>
        <begin position="324"/>
        <end position="384"/>
    </location>
</feature>
<evidence type="ECO:0000256" key="4">
    <source>
        <dbReference type="ARBA" id="ARBA00023125"/>
    </source>
</evidence>
<accession>A0A9W7MMQ8</accession>
<evidence type="ECO:0000313" key="10">
    <source>
        <dbReference type="Proteomes" id="UP001165190"/>
    </source>
</evidence>
<feature type="domain" description="WRKY" evidence="8">
    <location>
        <begin position="384"/>
        <end position="449"/>
    </location>
</feature>
<evidence type="ECO:0000256" key="3">
    <source>
        <dbReference type="ARBA" id="ARBA00023015"/>
    </source>
</evidence>
<dbReference type="PANTHER" id="PTHR31221">
    <property type="entry name" value="WRKY TRANSCRIPTION FACTOR PROTEIN 1-RELATED"/>
    <property type="match status" value="1"/>
</dbReference>
<feature type="domain" description="WRKY" evidence="8">
    <location>
        <begin position="194"/>
        <end position="251"/>
    </location>
</feature>
<keyword evidence="2" id="KW-0677">Repeat</keyword>
<evidence type="ECO:0000256" key="7">
    <source>
        <dbReference type="SAM" id="MobiDB-lite"/>
    </source>
</evidence>
<dbReference type="GO" id="GO:0005634">
    <property type="term" value="C:nucleus"/>
    <property type="evidence" value="ECO:0007669"/>
    <property type="project" value="UniProtKB-SubCell"/>
</dbReference>
<comment type="caution">
    <text evidence="9">The sequence shown here is derived from an EMBL/GenBank/DDBJ whole genome shotgun (WGS) entry which is preliminary data.</text>
</comment>
<dbReference type="InterPro" id="IPR044810">
    <property type="entry name" value="WRKY_plant"/>
</dbReference>
<dbReference type="OrthoDB" id="783645at2759"/>
<gene>
    <name evidence="9" type="ORF">HRI_003973300</name>
</gene>
<keyword evidence="5" id="KW-0804">Transcription</keyword>
<dbReference type="GO" id="GO:0043565">
    <property type="term" value="F:sequence-specific DNA binding"/>
    <property type="evidence" value="ECO:0007669"/>
    <property type="project" value="InterPro"/>
</dbReference>
<dbReference type="SUPFAM" id="SSF118290">
    <property type="entry name" value="WRKY DNA-binding domain"/>
    <property type="match status" value="2"/>
</dbReference>
<evidence type="ECO:0000256" key="6">
    <source>
        <dbReference type="ARBA" id="ARBA00023242"/>
    </source>
</evidence>
<dbReference type="InterPro" id="IPR003657">
    <property type="entry name" value="WRKY_dom"/>
</dbReference>
<reference evidence="9" key="1">
    <citation type="submission" date="2023-05" db="EMBL/GenBank/DDBJ databases">
        <title>Genome and transcriptome analyses reveal genes involved in the formation of fine ridges on petal epidermal cells in Hibiscus trionum.</title>
        <authorList>
            <person name="Koshimizu S."/>
            <person name="Masuda S."/>
            <person name="Ishii T."/>
            <person name="Shirasu K."/>
            <person name="Hoshino A."/>
            <person name="Arita M."/>
        </authorList>
    </citation>
    <scope>NUCLEOTIDE SEQUENCE</scope>
    <source>
        <strain evidence="9">Hamamatsu line</strain>
    </source>
</reference>
<organism evidence="9 10">
    <name type="scientific">Hibiscus trionum</name>
    <name type="common">Flower of an hour</name>
    <dbReference type="NCBI Taxonomy" id="183268"/>
    <lineage>
        <taxon>Eukaryota</taxon>
        <taxon>Viridiplantae</taxon>
        <taxon>Streptophyta</taxon>
        <taxon>Embryophyta</taxon>
        <taxon>Tracheophyta</taxon>
        <taxon>Spermatophyta</taxon>
        <taxon>Magnoliopsida</taxon>
        <taxon>eudicotyledons</taxon>
        <taxon>Gunneridae</taxon>
        <taxon>Pentapetalae</taxon>
        <taxon>rosids</taxon>
        <taxon>malvids</taxon>
        <taxon>Malvales</taxon>
        <taxon>Malvaceae</taxon>
        <taxon>Malvoideae</taxon>
        <taxon>Hibiscus</taxon>
    </lineage>
</organism>
<dbReference type="SMART" id="SM00774">
    <property type="entry name" value="WRKY"/>
    <property type="match status" value="2"/>
</dbReference>
<evidence type="ECO:0000256" key="1">
    <source>
        <dbReference type="ARBA" id="ARBA00004123"/>
    </source>
</evidence>
<dbReference type="PANTHER" id="PTHR31221:SF90">
    <property type="entry name" value="WRKY TRANSCRIPTION FACTOR 44"/>
    <property type="match status" value="1"/>
</dbReference>
<keyword evidence="4" id="KW-0238">DNA-binding</keyword>
<feature type="region of interest" description="Disordered" evidence="7">
    <location>
        <begin position="244"/>
        <end position="295"/>
    </location>
</feature>
<protein>
    <submittedName>
        <fullName evidence="9">DR. STRANGELOVE 1, TRANSPARENT TESTA GLABRA 2</fullName>
    </submittedName>
</protein>
<dbReference type="PROSITE" id="PS50811">
    <property type="entry name" value="WRKY"/>
    <property type="match status" value="2"/>
</dbReference>
<keyword evidence="6" id="KW-0539">Nucleus</keyword>
<feature type="compositionally biased region" description="Basic and acidic residues" evidence="7">
    <location>
        <begin position="283"/>
        <end position="295"/>
    </location>
</feature>
<dbReference type="EMBL" id="BSYR01000037">
    <property type="protein sequence ID" value="GMJ03041.1"/>
    <property type="molecule type" value="Genomic_DNA"/>
</dbReference>
<dbReference type="GO" id="GO:0003700">
    <property type="term" value="F:DNA-binding transcription factor activity"/>
    <property type="evidence" value="ECO:0007669"/>
    <property type="project" value="InterPro"/>
</dbReference>
<sequence>MEVTEAERIVIAKPVASRPTCSGFKSFSELLGGAIKASPPNVCSENIVPAIRPKTMRFKPVVNRAPSATMSSQAEQSGLGASNLSDKVLKSDLNPTVVYKPQAKLVSKTTVSLLANMENLSASNEPTLQSMEAPAEYANQEKTITRVRPYLYQSTPSHTETDQTSEPSKMGSQNMDEDMKVLPVVANSDRPSYDGYNWRKYGQKQVKGSEYPRSYYKCTHPNCPVKKKVERSFDGQIAEIVYKGEHNHSKPQLPKRNSSQGLGFSSDGTGQDANNMHLWSNSHNEKNEGTENRVENHNEVGLSIPPAYQGKDLLPYEHVTTRAVNAGGTSETSVGLSGECEEGSKEGADDESGSKRRKNENQSSEVGTLEECIQEPPVVVQSSTDSEIIGDGFRWRKYGQKVVKGNSYPRSYYRCTNLKCNVRKHVERASDDPRAFITTYEGKHNHEMPLRNTNHAAASDRDPDSNAPAVEYKRR</sequence>
<dbReference type="Gene3D" id="2.20.25.80">
    <property type="entry name" value="WRKY domain"/>
    <property type="match status" value="2"/>
</dbReference>
<dbReference type="FunFam" id="2.20.25.80:FF:000006">
    <property type="entry name" value="WRKY transcription factor"/>
    <property type="match status" value="2"/>
</dbReference>
<evidence type="ECO:0000259" key="8">
    <source>
        <dbReference type="PROSITE" id="PS50811"/>
    </source>
</evidence>
<name>A0A9W7MMQ8_HIBTR</name>
<evidence type="ECO:0000313" key="9">
    <source>
        <dbReference type="EMBL" id="GMJ03041.1"/>
    </source>
</evidence>
<feature type="compositionally biased region" description="Polar residues" evidence="7">
    <location>
        <begin position="255"/>
        <end position="282"/>
    </location>
</feature>
<dbReference type="Proteomes" id="UP001165190">
    <property type="component" value="Unassembled WGS sequence"/>
</dbReference>